<dbReference type="GO" id="GO:0003735">
    <property type="term" value="F:structural constituent of ribosome"/>
    <property type="evidence" value="ECO:0007669"/>
    <property type="project" value="InterPro"/>
</dbReference>
<evidence type="ECO:0000313" key="13">
    <source>
        <dbReference type="EMBL" id="TDU28430.1"/>
    </source>
</evidence>
<keyword evidence="8 11" id="KW-0687">Ribonucleoprotein</keyword>
<dbReference type="InterPro" id="IPR002143">
    <property type="entry name" value="Ribosomal_uL1"/>
</dbReference>
<comment type="caution">
    <text evidence="13">The sequence shown here is derived from an EMBL/GenBank/DDBJ whole genome shotgun (WGS) entry which is preliminary data.</text>
</comment>
<evidence type="ECO:0000256" key="5">
    <source>
        <dbReference type="ARBA" id="ARBA00022845"/>
    </source>
</evidence>
<evidence type="ECO:0000256" key="1">
    <source>
        <dbReference type="ARBA" id="ARBA00010531"/>
    </source>
</evidence>
<dbReference type="InterPro" id="IPR028364">
    <property type="entry name" value="Ribosomal_uL1/biogenesis"/>
</dbReference>
<keyword evidence="7 11" id="KW-0689">Ribosomal protein</keyword>
<dbReference type="NCBIfam" id="TIGR01169">
    <property type="entry name" value="rplA_bact"/>
    <property type="match status" value="1"/>
</dbReference>
<dbReference type="PANTHER" id="PTHR36427">
    <property type="entry name" value="54S RIBOSOMAL PROTEIN L1, MITOCHONDRIAL"/>
    <property type="match status" value="1"/>
</dbReference>
<dbReference type="CDD" id="cd00403">
    <property type="entry name" value="Ribosomal_L1"/>
    <property type="match status" value="1"/>
</dbReference>
<proteinExistence type="inferred from homology"/>
<dbReference type="HAMAP" id="MF_01318_B">
    <property type="entry name" value="Ribosomal_uL1_B"/>
    <property type="match status" value="1"/>
</dbReference>
<dbReference type="EMBL" id="SOBT01000009">
    <property type="protein sequence ID" value="TDU28430.1"/>
    <property type="molecule type" value="Genomic_DNA"/>
</dbReference>
<comment type="function">
    <text evidence="10 11">Protein L1 is also a translational repressor protein, it controls the translation of the L11 operon by binding to its mRNA.</text>
</comment>
<evidence type="ECO:0000256" key="4">
    <source>
        <dbReference type="ARBA" id="ARBA00022730"/>
    </source>
</evidence>
<gene>
    <name evidence="11" type="primary">rplA</name>
    <name evidence="13" type="ORF">DFR24_2799</name>
</gene>
<dbReference type="GO" id="GO:0019843">
    <property type="term" value="F:rRNA binding"/>
    <property type="evidence" value="ECO:0007669"/>
    <property type="project" value="UniProtKB-UniRule"/>
</dbReference>
<comment type="function">
    <text evidence="11">Binds directly to 23S rRNA. The L1 stalk is quite mobile in the ribosome, and is involved in E site tRNA release.</text>
</comment>
<dbReference type="Gene3D" id="3.40.50.790">
    <property type="match status" value="1"/>
</dbReference>
<sequence length="236" mass="24803">MAQNTKIKLTKRQKAFTSKVQEGKTYPLDAAIDILKACSTAKFKESVDMSINLGIDAKKSDQNVRGSTVLPHGNGKSVKVAVFTQGAKAAEATAAGADAVGMDDLAAKMKAGDMDYQVVIASPDAMRVVGQLGQLLGPRGLMPNPKTGTVTPDVATAVKNAKAGMAKFRTDKAGIVHCSIGSATFEKDKILENMLAVVRDIRKQKPASSKGVFIKKVTLSTTMGPGIRIDVGSLPE</sequence>
<evidence type="ECO:0000256" key="8">
    <source>
        <dbReference type="ARBA" id="ARBA00023274"/>
    </source>
</evidence>
<dbReference type="Pfam" id="PF00687">
    <property type="entry name" value="Ribosomal_L1"/>
    <property type="match status" value="1"/>
</dbReference>
<dbReference type="Gene3D" id="3.30.190.20">
    <property type="match status" value="1"/>
</dbReference>
<dbReference type="RefSeq" id="WP_366518922.1">
    <property type="nucleotide sequence ID" value="NZ_MWIN01000031.1"/>
</dbReference>
<accession>A0A4R7P5X9</accession>
<dbReference type="GO" id="GO:0006417">
    <property type="term" value="P:regulation of translation"/>
    <property type="evidence" value="ECO:0007669"/>
    <property type="project" value="UniProtKB-KW"/>
</dbReference>
<evidence type="ECO:0000313" key="14">
    <source>
        <dbReference type="Proteomes" id="UP000295341"/>
    </source>
</evidence>
<dbReference type="InterPro" id="IPR023673">
    <property type="entry name" value="Ribosomal_uL1_CS"/>
</dbReference>
<evidence type="ECO:0000256" key="10">
    <source>
        <dbReference type="ARBA" id="ARBA00059110"/>
    </source>
</evidence>
<dbReference type="InterPro" id="IPR023674">
    <property type="entry name" value="Ribosomal_uL1-like"/>
</dbReference>
<name>A0A4R7P5X9_9GAMM</name>
<dbReference type="Proteomes" id="UP000295341">
    <property type="component" value="Unassembled WGS sequence"/>
</dbReference>
<keyword evidence="5 11" id="KW-0810">Translation regulation</keyword>
<protein>
    <recommendedName>
        <fullName evidence="9 11">Large ribosomal subunit protein uL1</fullName>
    </recommendedName>
</protein>
<evidence type="ECO:0000256" key="12">
    <source>
        <dbReference type="RuleBase" id="RU000659"/>
    </source>
</evidence>
<dbReference type="PIRSF" id="PIRSF002155">
    <property type="entry name" value="Ribosomal_L1"/>
    <property type="match status" value="1"/>
</dbReference>
<dbReference type="PROSITE" id="PS01199">
    <property type="entry name" value="RIBOSOMAL_L1"/>
    <property type="match status" value="1"/>
</dbReference>
<comment type="similarity">
    <text evidence="1 11 12">Belongs to the universal ribosomal protein uL1 family.</text>
</comment>
<dbReference type="GO" id="GO:0022625">
    <property type="term" value="C:cytosolic large ribosomal subunit"/>
    <property type="evidence" value="ECO:0007669"/>
    <property type="project" value="TreeGrafter"/>
</dbReference>
<dbReference type="InterPro" id="IPR005878">
    <property type="entry name" value="Ribosom_uL1_bac-type"/>
</dbReference>
<keyword evidence="2 11" id="KW-0678">Repressor</keyword>
<evidence type="ECO:0000256" key="2">
    <source>
        <dbReference type="ARBA" id="ARBA00022491"/>
    </source>
</evidence>
<evidence type="ECO:0000256" key="11">
    <source>
        <dbReference type="HAMAP-Rule" id="MF_01318"/>
    </source>
</evidence>
<evidence type="ECO:0000256" key="3">
    <source>
        <dbReference type="ARBA" id="ARBA00022555"/>
    </source>
</evidence>
<dbReference type="InterPro" id="IPR016095">
    <property type="entry name" value="Ribosomal_uL1_3-a/b-sand"/>
</dbReference>
<keyword evidence="14" id="KW-1185">Reference proteome</keyword>
<dbReference type="FunFam" id="3.40.50.790:FF:000001">
    <property type="entry name" value="50S ribosomal protein L1"/>
    <property type="match status" value="1"/>
</dbReference>
<comment type="subunit">
    <text evidence="11">Part of the 50S ribosomal subunit.</text>
</comment>
<dbReference type="SUPFAM" id="SSF56808">
    <property type="entry name" value="Ribosomal protein L1"/>
    <property type="match status" value="1"/>
</dbReference>
<dbReference type="AlphaFoldDB" id="A0A4R7P5X9"/>
<keyword evidence="4 11" id="KW-0699">rRNA-binding</keyword>
<dbReference type="GO" id="GO:0006412">
    <property type="term" value="P:translation"/>
    <property type="evidence" value="ECO:0007669"/>
    <property type="project" value="UniProtKB-UniRule"/>
</dbReference>
<dbReference type="GO" id="GO:0000049">
    <property type="term" value="F:tRNA binding"/>
    <property type="evidence" value="ECO:0007669"/>
    <property type="project" value="UniProtKB-KW"/>
</dbReference>
<evidence type="ECO:0000256" key="6">
    <source>
        <dbReference type="ARBA" id="ARBA00022884"/>
    </source>
</evidence>
<evidence type="ECO:0000256" key="9">
    <source>
        <dbReference type="ARBA" id="ARBA00035241"/>
    </source>
</evidence>
<organism evidence="13 14">
    <name type="scientific">Panacagrimonas perspica</name>
    <dbReference type="NCBI Taxonomy" id="381431"/>
    <lineage>
        <taxon>Bacteria</taxon>
        <taxon>Pseudomonadati</taxon>
        <taxon>Pseudomonadota</taxon>
        <taxon>Gammaproteobacteria</taxon>
        <taxon>Nevskiales</taxon>
        <taxon>Nevskiaceae</taxon>
        <taxon>Panacagrimonas</taxon>
    </lineage>
</organism>
<reference evidence="13 14" key="1">
    <citation type="submission" date="2019-03" db="EMBL/GenBank/DDBJ databases">
        <title>Genomic Encyclopedia of Type Strains, Phase IV (KMG-IV): sequencing the most valuable type-strain genomes for metagenomic binning, comparative biology and taxonomic classification.</title>
        <authorList>
            <person name="Goeker M."/>
        </authorList>
    </citation>
    <scope>NUCLEOTIDE SEQUENCE [LARGE SCALE GENOMIC DNA]</scope>
    <source>
        <strain evidence="13 14">DSM 26377</strain>
    </source>
</reference>
<evidence type="ECO:0000256" key="7">
    <source>
        <dbReference type="ARBA" id="ARBA00022980"/>
    </source>
</evidence>
<keyword evidence="3 11" id="KW-0820">tRNA-binding</keyword>
<dbReference type="PANTHER" id="PTHR36427:SF3">
    <property type="entry name" value="LARGE RIBOSOMAL SUBUNIT PROTEIN UL1M"/>
    <property type="match status" value="1"/>
</dbReference>
<keyword evidence="6 11" id="KW-0694">RNA-binding</keyword>